<gene>
    <name evidence="2" type="ORF">HK105_209047</name>
</gene>
<protein>
    <submittedName>
        <fullName evidence="2">Uncharacterized protein</fullName>
    </submittedName>
</protein>
<dbReference type="Proteomes" id="UP001527925">
    <property type="component" value="Unassembled WGS sequence"/>
</dbReference>
<evidence type="ECO:0000313" key="3">
    <source>
        <dbReference type="Proteomes" id="UP001527925"/>
    </source>
</evidence>
<evidence type="ECO:0000313" key="2">
    <source>
        <dbReference type="EMBL" id="KAL2911484.1"/>
    </source>
</evidence>
<name>A0ABR4MW47_9FUNG</name>
<organism evidence="2 3">
    <name type="scientific">Polyrhizophydium stewartii</name>
    <dbReference type="NCBI Taxonomy" id="2732419"/>
    <lineage>
        <taxon>Eukaryota</taxon>
        <taxon>Fungi</taxon>
        <taxon>Fungi incertae sedis</taxon>
        <taxon>Chytridiomycota</taxon>
        <taxon>Chytridiomycota incertae sedis</taxon>
        <taxon>Chytridiomycetes</taxon>
        <taxon>Rhizophydiales</taxon>
        <taxon>Rhizophydiales incertae sedis</taxon>
        <taxon>Polyrhizophydium</taxon>
    </lineage>
</organism>
<accession>A0ABR4MW47</accession>
<comment type="caution">
    <text evidence="2">The sequence shown here is derived from an EMBL/GenBank/DDBJ whole genome shotgun (WGS) entry which is preliminary data.</text>
</comment>
<sequence>MATTREQVLKFCDRLQLGTVNIVDAEGNQFLQLLLNVAAQLLEHTLKGAQALAELPRAEVRSKTMVNQHQLEKRALTGELRAAEMGAEVLRRDCVELKNQVEQLNDQLEATNRKLEEARAGAADVGCATGALGDSQPRPGSQLENFLASANQPADADLHADSAFNYLKLGDVARTLQAITFEPMAGTTPRTVAAQGRTRSFVTEAAAALVRLDPRVDNLRRCDLVIGQLRGSAGIWGTEIRIRSALHGMTPSELFQQLLGQYGMGESSYEVEEQLRNLRQGSRPLHEVLQPWRDLMGRAGLKPESAEGKFLFKTLLAPELRIKLMGDHEAPSLFRALSELALAMDAVMASKRKATAALQLARAAAPGAPAARPSGHRPE</sequence>
<proteinExistence type="predicted"/>
<keyword evidence="1" id="KW-0175">Coiled coil</keyword>
<evidence type="ECO:0000256" key="1">
    <source>
        <dbReference type="SAM" id="Coils"/>
    </source>
</evidence>
<feature type="coiled-coil region" evidence="1">
    <location>
        <begin position="80"/>
        <end position="125"/>
    </location>
</feature>
<reference evidence="2 3" key="1">
    <citation type="submission" date="2023-09" db="EMBL/GenBank/DDBJ databases">
        <title>Pangenome analysis of Batrachochytrium dendrobatidis and related Chytrids.</title>
        <authorList>
            <person name="Yacoub M.N."/>
            <person name="Stajich J.E."/>
            <person name="James T.Y."/>
        </authorList>
    </citation>
    <scope>NUCLEOTIDE SEQUENCE [LARGE SCALE GENOMIC DNA]</scope>
    <source>
        <strain evidence="2 3">JEL0888</strain>
    </source>
</reference>
<keyword evidence="3" id="KW-1185">Reference proteome</keyword>
<dbReference type="EMBL" id="JADGIZ020000106">
    <property type="protein sequence ID" value="KAL2911484.1"/>
    <property type="molecule type" value="Genomic_DNA"/>
</dbReference>